<accession>A0ABQ1FBR7</accession>
<feature type="domain" description="N-acetyltransferase" evidence="1">
    <location>
        <begin position="35"/>
        <end position="194"/>
    </location>
</feature>
<sequence length="217" mass="23727">MIGRTISRIIIEGRADRDTSGGMIIHTRLNDSTAVCIRTVRKDDEQRLTQGIAKLSTESRYLRFFSGMRQPPQHVIDALLDVDGHDHIAWGAIASDEPGQPALGVVHAFRDADDPGQAEFSVTVIDEYQGRGIARLLSTVLLLDCRREDLEKLTVHILPENRAAILLAKSLGADHVHRESGVTIFDIEIEPALASLREVSDVPGIADVFAAFEAGEG</sequence>
<dbReference type="EMBL" id="BMID01000001">
    <property type="protein sequence ID" value="GGA05357.1"/>
    <property type="molecule type" value="Genomic_DNA"/>
</dbReference>
<dbReference type="SUPFAM" id="SSF55729">
    <property type="entry name" value="Acyl-CoA N-acyltransferases (Nat)"/>
    <property type="match status" value="1"/>
</dbReference>
<protein>
    <recommendedName>
        <fullName evidence="1">N-acetyltransferase domain-containing protein</fullName>
    </recommendedName>
</protein>
<evidence type="ECO:0000313" key="3">
    <source>
        <dbReference type="Proteomes" id="UP000603317"/>
    </source>
</evidence>
<proteinExistence type="predicted"/>
<gene>
    <name evidence="2" type="ORF">GCM10010923_13920</name>
</gene>
<evidence type="ECO:0000313" key="2">
    <source>
        <dbReference type="EMBL" id="GGA05357.1"/>
    </source>
</evidence>
<name>A0ABQ1FBR7_9SPHN</name>
<dbReference type="RefSeq" id="WP_229658117.1">
    <property type="nucleotide sequence ID" value="NZ_BMID01000001.1"/>
</dbReference>
<reference evidence="3" key="1">
    <citation type="journal article" date="2019" name="Int. J. Syst. Evol. Microbiol.">
        <title>The Global Catalogue of Microorganisms (GCM) 10K type strain sequencing project: providing services to taxonomists for standard genome sequencing and annotation.</title>
        <authorList>
            <consortium name="The Broad Institute Genomics Platform"/>
            <consortium name="The Broad Institute Genome Sequencing Center for Infectious Disease"/>
            <person name="Wu L."/>
            <person name="Ma J."/>
        </authorList>
    </citation>
    <scope>NUCLEOTIDE SEQUENCE [LARGE SCALE GENOMIC DNA]</scope>
    <source>
        <strain evidence="3">CGMCC 1.15297</strain>
    </source>
</reference>
<evidence type="ECO:0000259" key="1">
    <source>
        <dbReference type="PROSITE" id="PS51186"/>
    </source>
</evidence>
<dbReference type="InterPro" id="IPR000182">
    <property type="entry name" value="GNAT_dom"/>
</dbReference>
<keyword evidence="3" id="KW-1185">Reference proteome</keyword>
<dbReference type="PROSITE" id="PS51186">
    <property type="entry name" value="GNAT"/>
    <property type="match status" value="1"/>
</dbReference>
<dbReference type="Pfam" id="PF13302">
    <property type="entry name" value="Acetyltransf_3"/>
    <property type="match status" value="1"/>
</dbReference>
<dbReference type="InterPro" id="IPR016181">
    <property type="entry name" value="Acyl_CoA_acyltransferase"/>
</dbReference>
<comment type="caution">
    <text evidence="2">The sequence shown here is derived from an EMBL/GenBank/DDBJ whole genome shotgun (WGS) entry which is preliminary data.</text>
</comment>
<organism evidence="2 3">
    <name type="scientific">Blastomonas marina</name>
    <dbReference type="NCBI Taxonomy" id="1867408"/>
    <lineage>
        <taxon>Bacteria</taxon>
        <taxon>Pseudomonadati</taxon>
        <taxon>Pseudomonadota</taxon>
        <taxon>Alphaproteobacteria</taxon>
        <taxon>Sphingomonadales</taxon>
        <taxon>Sphingomonadaceae</taxon>
        <taxon>Blastomonas</taxon>
    </lineage>
</organism>
<dbReference type="Gene3D" id="3.40.630.30">
    <property type="match status" value="1"/>
</dbReference>
<dbReference type="Proteomes" id="UP000603317">
    <property type="component" value="Unassembled WGS sequence"/>
</dbReference>